<dbReference type="InterPro" id="IPR036775">
    <property type="entry name" value="DNA_pol_Y-fam_lit_finger_sf"/>
</dbReference>
<evidence type="ECO:0000313" key="4">
    <source>
        <dbReference type="Proteomes" id="UP001284771"/>
    </source>
</evidence>
<feature type="domain" description="UmuC" evidence="2">
    <location>
        <begin position="11"/>
        <end position="200"/>
    </location>
</feature>
<dbReference type="Gene3D" id="3.30.70.270">
    <property type="match status" value="1"/>
</dbReference>
<name>A0ABU4J0P9_9BACI</name>
<dbReference type="RefSeq" id="WP_318757144.1">
    <property type="nucleotide sequence ID" value="NZ_JAWUZT010000003.1"/>
</dbReference>
<evidence type="ECO:0000256" key="1">
    <source>
        <dbReference type="ARBA" id="ARBA00010945"/>
    </source>
</evidence>
<dbReference type="InterPro" id="IPR043128">
    <property type="entry name" value="Rev_trsase/Diguanyl_cyclase"/>
</dbReference>
<dbReference type="Pfam" id="PF11799">
    <property type="entry name" value="IMS_C"/>
    <property type="match status" value="1"/>
</dbReference>
<dbReference type="Pfam" id="PF00817">
    <property type="entry name" value="IMS"/>
    <property type="match status" value="1"/>
</dbReference>
<evidence type="ECO:0000259" key="2">
    <source>
        <dbReference type="PROSITE" id="PS50173"/>
    </source>
</evidence>
<reference evidence="4" key="1">
    <citation type="submission" date="2023-07" db="EMBL/GenBank/DDBJ databases">
        <title>Draft genomic sequences of Priestia flexa CCM isolated from the soil of an abandoned mine contaminated by free cyanide in the high Andean zone of Tacna, Peru.</title>
        <authorList>
            <person name="Caceda Quiroz C.J."/>
            <person name="Maraza Chooque G.J."/>
            <person name="Fora Quispe G.L."/>
            <person name="Carpio Mamani M."/>
        </authorList>
    </citation>
    <scope>NUCLEOTIDE SEQUENCE [LARGE SCALE GENOMIC DNA]</scope>
    <source>
        <strain evidence="4">CCM</strain>
    </source>
</reference>
<dbReference type="InterPro" id="IPR043502">
    <property type="entry name" value="DNA/RNA_pol_sf"/>
</dbReference>
<comment type="similarity">
    <text evidence="1">Belongs to the DNA polymerase type-Y family.</text>
</comment>
<dbReference type="PANTHER" id="PTHR11076">
    <property type="entry name" value="DNA REPAIR POLYMERASE UMUC / TRANSFERASE FAMILY MEMBER"/>
    <property type="match status" value="1"/>
</dbReference>
<dbReference type="InterPro" id="IPR050116">
    <property type="entry name" value="DNA_polymerase-Y"/>
</dbReference>
<evidence type="ECO:0000313" key="3">
    <source>
        <dbReference type="EMBL" id="MDW8514846.1"/>
    </source>
</evidence>
<organism evidence="3 4">
    <name type="scientific">Priestia flexa</name>
    <dbReference type="NCBI Taxonomy" id="86664"/>
    <lineage>
        <taxon>Bacteria</taxon>
        <taxon>Bacillati</taxon>
        <taxon>Bacillota</taxon>
        <taxon>Bacilli</taxon>
        <taxon>Bacillales</taxon>
        <taxon>Bacillaceae</taxon>
        <taxon>Priestia</taxon>
    </lineage>
</organism>
<dbReference type="SUPFAM" id="SSF100879">
    <property type="entry name" value="Lesion bypass DNA polymerase (Y-family), little finger domain"/>
    <property type="match status" value="1"/>
</dbReference>
<dbReference type="InterPro" id="IPR001126">
    <property type="entry name" value="UmuC"/>
</dbReference>
<protein>
    <submittedName>
        <fullName evidence="3">Y-family DNA polymerase</fullName>
    </submittedName>
</protein>
<comment type="caution">
    <text evidence="3">The sequence shown here is derived from an EMBL/GenBank/DDBJ whole genome shotgun (WGS) entry which is preliminary data.</text>
</comment>
<dbReference type="PROSITE" id="PS50173">
    <property type="entry name" value="UMUC"/>
    <property type="match status" value="1"/>
</dbReference>
<keyword evidence="4" id="KW-1185">Reference proteome</keyword>
<dbReference type="InterPro" id="IPR017961">
    <property type="entry name" value="DNA_pol_Y-fam_little_finger"/>
</dbReference>
<dbReference type="PANTHER" id="PTHR11076:SF35">
    <property type="entry name" value="DNA REPAIR PROTEIN HOMOLOG YOBH"/>
    <property type="match status" value="1"/>
</dbReference>
<dbReference type="SUPFAM" id="SSF56672">
    <property type="entry name" value="DNA/RNA polymerases"/>
    <property type="match status" value="1"/>
</dbReference>
<dbReference type="Pfam" id="PF21999">
    <property type="entry name" value="IMS_HHH_1"/>
    <property type="match status" value="1"/>
</dbReference>
<dbReference type="Proteomes" id="UP001284771">
    <property type="component" value="Unassembled WGS sequence"/>
</dbReference>
<sequence>MDYSQLPNRVIICIDMKAFFASVSCVIRGLNPLKVKLAVVGDTKRPGSVVLAATPLLKKEGIKTGSRLFDIPKRKDVYVVNPSMKRYIKASNYISSLVLQYVAPEDFHAYSIDELFIDVTASLHLFAKTPEELAHRIRDEIYQKTRLTATAGIGPNLLLAKISLDHEAKNSSSGVAYWRYEDIPIKLWSIHPLKNFWGISSATEKRLHRLGITTIKELALSSKEMLKKEFGVMGEELHQHANGIDFSRISDVYVPSSRSFGKSQILFQDYTSRKEVELLLLELLDDVCFRLRMHQVVAQTVHLSIGYSKQKGGFSKQKKMMRASNLTQDIFPYCLTILHTFDSGMPIRSIGISLSKTSIQREEQMSLFEDSDQRERAYALSKTVDDIRLRYGKNSILRASSHLDHSTAHYRNGLIGGHKA</sequence>
<proteinExistence type="inferred from homology"/>
<gene>
    <name evidence="3" type="ORF">RIB56_01750</name>
</gene>
<dbReference type="Gene3D" id="1.10.150.20">
    <property type="entry name" value="5' to 3' exonuclease, C-terminal subdomain"/>
    <property type="match status" value="1"/>
</dbReference>
<dbReference type="Gene3D" id="3.40.1170.60">
    <property type="match status" value="1"/>
</dbReference>
<dbReference type="Gene3D" id="3.30.1490.100">
    <property type="entry name" value="DNA polymerase, Y-family, little finger domain"/>
    <property type="match status" value="1"/>
</dbReference>
<dbReference type="InterPro" id="IPR053848">
    <property type="entry name" value="IMS_HHH_1"/>
</dbReference>
<accession>A0ABU4J0P9</accession>
<dbReference type="CDD" id="cd01700">
    <property type="entry name" value="PolY_Pol_V_umuC"/>
    <property type="match status" value="1"/>
</dbReference>
<dbReference type="EMBL" id="JAWUZT010000003">
    <property type="protein sequence ID" value="MDW8514846.1"/>
    <property type="molecule type" value="Genomic_DNA"/>
</dbReference>